<comment type="caution">
    <text evidence="2">The sequence shown here is derived from an EMBL/GenBank/DDBJ whole genome shotgun (WGS) entry which is preliminary data.</text>
</comment>
<dbReference type="SUPFAM" id="SSF51735">
    <property type="entry name" value="NAD(P)-binding Rossmann-fold domains"/>
    <property type="match status" value="1"/>
</dbReference>
<dbReference type="InterPro" id="IPR051606">
    <property type="entry name" value="Polyketide_Oxido-like"/>
</dbReference>
<evidence type="ECO:0000313" key="2">
    <source>
        <dbReference type="EMBL" id="MBP1968387.1"/>
    </source>
</evidence>
<dbReference type="EMBL" id="JAGGKX010000002">
    <property type="protein sequence ID" value="MBP1968387.1"/>
    <property type="molecule type" value="Genomic_DNA"/>
</dbReference>
<evidence type="ECO:0000259" key="1">
    <source>
        <dbReference type="Pfam" id="PF13460"/>
    </source>
</evidence>
<sequence length="214" mass="23348">MKIGIIGASGKAGSLIKKEALDRGNVVTSIVRDEAKLTGKSDFVIEKDIFDLKTEDIKDLDVLVNAFGVHEPGKEHLHVEAGRVLMDIVKGDPDTRLIVVGGAGSLFVDEAKTTKLMDTSDFPREAYPTSVNQGENLKELEQTSGINWTFISPGAFFDPEGKRTGTYQKGNDILITNAKGESYISYEDYAIALLDEIETPVHSNERFAVVAEAE</sequence>
<accession>A0ABS4IBS9</accession>
<dbReference type="InterPro" id="IPR036291">
    <property type="entry name" value="NAD(P)-bd_dom_sf"/>
</dbReference>
<keyword evidence="3" id="KW-1185">Reference proteome</keyword>
<dbReference type="InterPro" id="IPR016040">
    <property type="entry name" value="NAD(P)-bd_dom"/>
</dbReference>
<feature type="domain" description="NAD(P)-binding" evidence="1">
    <location>
        <begin position="7"/>
        <end position="197"/>
    </location>
</feature>
<proteinExistence type="predicted"/>
<dbReference type="PANTHER" id="PTHR43355:SF2">
    <property type="entry name" value="FLAVIN REDUCTASE (NADPH)"/>
    <property type="match status" value="1"/>
</dbReference>
<gene>
    <name evidence="2" type="ORF">J2Z83_000479</name>
</gene>
<dbReference type="Pfam" id="PF13460">
    <property type="entry name" value="NAD_binding_10"/>
    <property type="match status" value="1"/>
</dbReference>
<dbReference type="Proteomes" id="UP001519345">
    <property type="component" value="Unassembled WGS sequence"/>
</dbReference>
<name>A0ABS4IBS9_9BACI</name>
<organism evidence="2 3">
    <name type="scientific">Virgibacillus natechei</name>
    <dbReference type="NCBI Taxonomy" id="1216297"/>
    <lineage>
        <taxon>Bacteria</taxon>
        <taxon>Bacillati</taxon>
        <taxon>Bacillota</taxon>
        <taxon>Bacilli</taxon>
        <taxon>Bacillales</taxon>
        <taxon>Bacillaceae</taxon>
        <taxon>Virgibacillus</taxon>
    </lineage>
</organism>
<dbReference type="Gene3D" id="3.40.50.720">
    <property type="entry name" value="NAD(P)-binding Rossmann-like Domain"/>
    <property type="match status" value="1"/>
</dbReference>
<reference evidence="2 3" key="1">
    <citation type="submission" date="2021-03" db="EMBL/GenBank/DDBJ databases">
        <title>Genomic Encyclopedia of Type Strains, Phase IV (KMG-IV): sequencing the most valuable type-strain genomes for metagenomic binning, comparative biology and taxonomic classification.</title>
        <authorList>
            <person name="Goeker M."/>
        </authorList>
    </citation>
    <scope>NUCLEOTIDE SEQUENCE [LARGE SCALE GENOMIC DNA]</scope>
    <source>
        <strain evidence="2 3">DSM 25609</strain>
    </source>
</reference>
<dbReference type="PANTHER" id="PTHR43355">
    <property type="entry name" value="FLAVIN REDUCTASE (NADPH)"/>
    <property type="match status" value="1"/>
</dbReference>
<protein>
    <submittedName>
        <fullName evidence="2">NADH-flavin reductase</fullName>
    </submittedName>
</protein>
<dbReference type="RefSeq" id="WP_209461624.1">
    <property type="nucleotide sequence ID" value="NZ_CP110224.1"/>
</dbReference>
<dbReference type="CDD" id="cd05244">
    <property type="entry name" value="BVR-B_like_SDR_a"/>
    <property type="match status" value="1"/>
</dbReference>
<evidence type="ECO:0000313" key="3">
    <source>
        <dbReference type="Proteomes" id="UP001519345"/>
    </source>
</evidence>